<dbReference type="OMA" id="NKCELVA"/>
<evidence type="ECO:0000313" key="3">
    <source>
        <dbReference type="EMBL" id="EED93465.1"/>
    </source>
</evidence>
<evidence type="ECO:0000313" key="4">
    <source>
        <dbReference type="Proteomes" id="UP000001449"/>
    </source>
</evidence>
<dbReference type="SUPFAM" id="SSF51126">
    <property type="entry name" value="Pectin lyase-like"/>
    <property type="match status" value="1"/>
</dbReference>
<reference evidence="3 4" key="1">
    <citation type="journal article" date="2004" name="Science">
        <title>The genome of the diatom Thalassiosira pseudonana: ecology, evolution, and metabolism.</title>
        <authorList>
            <person name="Armbrust E.V."/>
            <person name="Berges J.A."/>
            <person name="Bowler C."/>
            <person name="Green B.R."/>
            <person name="Martinez D."/>
            <person name="Putnam N.H."/>
            <person name="Zhou S."/>
            <person name="Allen A.E."/>
            <person name="Apt K.E."/>
            <person name="Bechner M."/>
            <person name="Brzezinski M.A."/>
            <person name="Chaal B.K."/>
            <person name="Chiovitti A."/>
            <person name="Davis A.K."/>
            <person name="Demarest M.S."/>
            <person name="Detter J.C."/>
            <person name="Glavina T."/>
            <person name="Goodstein D."/>
            <person name="Hadi M.Z."/>
            <person name="Hellsten U."/>
            <person name="Hildebrand M."/>
            <person name="Jenkins B.D."/>
            <person name="Jurka J."/>
            <person name="Kapitonov V.V."/>
            <person name="Kroger N."/>
            <person name="Lau W.W."/>
            <person name="Lane T.W."/>
            <person name="Larimer F.W."/>
            <person name="Lippmeier J.C."/>
            <person name="Lucas S."/>
            <person name="Medina M."/>
            <person name="Montsant A."/>
            <person name="Obornik M."/>
            <person name="Parker M.S."/>
            <person name="Palenik B."/>
            <person name="Pazour G.J."/>
            <person name="Richardson P.M."/>
            <person name="Rynearson T.A."/>
            <person name="Saito M.A."/>
            <person name="Schwartz D.C."/>
            <person name="Thamatrakoln K."/>
            <person name="Valentin K."/>
            <person name="Vardi A."/>
            <person name="Wilkerson F.P."/>
            <person name="Rokhsar D.S."/>
        </authorList>
    </citation>
    <scope>NUCLEOTIDE SEQUENCE [LARGE SCALE GENOMIC DNA]</scope>
    <source>
        <strain evidence="3 4">CCMP1335</strain>
    </source>
</reference>
<dbReference type="Gene3D" id="2.160.20.10">
    <property type="entry name" value="Single-stranded right-handed beta-helix, Pectin lyase-like"/>
    <property type="match status" value="1"/>
</dbReference>
<dbReference type="EMBL" id="CM000641">
    <property type="protein sequence ID" value="EED93465.1"/>
    <property type="molecule type" value="Genomic_DNA"/>
</dbReference>
<organism evidence="3 4">
    <name type="scientific">Thalassiosira pseudonana</name>
    <name type="common">Marine diatom</name>
    <name type="synonym">Cyclotella nana</name>
    <dbReference type="NCBI Taxonomy" id="35128"/>
    <lineage>
        <taxon>Eukaryota</taxon>
        <taxon>Sar</taxon>
        <taxon>Stramenopiles</taxon>
        <taxon>Ochrophyta</taxon>
        <taxon>Bacillariophyta</taxon>
        <taxon>Coscinodiscophyceae</taxon>
        <taxon>Thalassiosirophycidae</taxon>
        <taxon>Thalassiosirales</taxon>
        <taxon>Thalassiosiraceae</taxon>
        <taxon>Thalassiosira</taxon>
    </lineage>
</organism>
<protein>
    <recommendedName>
        <fullName evidence="2">F-box domain-containing protein</fullName>
    </recommendedName>
</protein>
<dbReference type="PANTHER" id="PTHR22990">
    <property type="entry name" value="F-BOX ONLY PROTEIN"/>
    <property type="match status" value="1"/>
</dbReference>
<name>B8C066_THAPS</name>
<dbReference type="InterPro" id="IPR012334">
    <property type="entry name" value="Pectin_lyas_fold"/>
</dbReference>
<reference evidence="3 4" key="2">
    <citation type="journal article" date="2008" name="Nature">
        <title>The Phaeodactylum genome reveals the evolutionary history of diatom genomes.</title>
        <authorList>
            <person name="Bowler C."/>
            <person name="Allen A.E."/>
            <person name="Badger J.H."/>
            <person name="Grimwood J."/>
            <person name="Jabbari K."/>
            <person name="Kuo A."/>
            <person name="Maheswari U."/>
            <person name="Martens C."/>
            <person name="Maumus F."/>
            <person name="Otillar R.P."/>
            <person name="Rayko E."/>
            <person name="Salamov A."/>
            <person name="Vandepoele K."/>
            <person name="Beszteri B."/>
            <person name="Gruber A."/>
            <person name="Heijde M."/>
            <person name="Katinka M."/>
            <person name="Mock T."/>
            <person name="Valentin K."/>
            <person name="Verret F."/>
            <person name="Berges J.A."/>
            <person name="Brownlee C."/>
            <person name="Cadoret J.P."/>
            <person name="Chiovitti A."/>
            <person name="Choi C.J."/>
            <person name="Coesel S."/>
            <person name="De Martino A."/>
            <person name="Detter J.C."/>
            <person name="Durkin C."/>
            <person name="Falciatore A."/>
            <person name="Fournet J."/>
            <person name="Haruta M."/>
            <person name="Huysman M.J."/>
            <person name="Jenkins B.D."/>
            <person name="Jiroutova K."/>
            <person name="Jorgensen R.E."/>
            <person name="Joubert Y."/>
            <person name="Kaplan A."/>
            <person name="Kroger N."/>
            <person name="Kroth P.G."/>
            <person name="La Roche J."/>
            <person name="Lindquist E."/>
            <person name="Lommer M."/>
            <person name="Martin-Jezequel V."/>
            <person name="Lopez P.J."/>
            <person name="Lucas S."/>
            <person name="Mangogna M."/>
            <person name="McGinnis K."/>
            <person name="Medlin L.K."/>
            <person name="Montsant A."/>
            <person name="Oudot-Le Secq M.P."/>
            <person name="Napoli C."/>
            <person name="Obornik M."/>
            <person name="Parker M.S."/>
            <person name="Petit J.L."/>
            <person name="Porcel B.M."/>
            <person name="Poulsen N."/>
            <person name="Robison M."/>
            <person name="Rychlewski L."/>
            <person name="Rynearson T.A."/>
            <person name="Schmutz J."/>
            <person name="Shapiro H."/>
            <person name="Siaut M."/>
            <person name="Stanley M."/>
            <person name="Sussman M.R."/>
            <person name="Taylor A.R."/>
            <person name="Vardi A."/>
            <person name="von Dassow P."/>
            <person name="Vyverman W."/>
            <person name="Willis A."/>
            <person name="Wyrwicz L.S."/>
            <person name="Rokhsar D.S."/>
            <person name="Weissenbach J."/>
            <person name="Armbrust E.V."/>
            <person name="Green B.R."/>
            <person name="Van de Peer Y."/>
            <person name="Grigoriev I.V."/>
        </authorList>
    </citation>
    <scope>NUCLEOTIDE SEQUENCE [LARGE SCALE GENOMIC DNA]</scope>
    <source>
        <strain evidence="3 4">CCMP1335</strain>
    </source>
</reference>
<dbReference type="SUPFAM" id="SSF81383">
    <property type="entry name" value="F-box domain"/>
    <property type="match status" value="1"/>
</dbReference>
<accession>B8C066</accession>
<dbReference type="InterPro" id="IPR001810">
    <property type="entry name" value="F-box_dom"/>
</dbReference>
<dbReference type="RefSeq" id="XP_002289928.1">
    <property type="nucleotide sequence ID" value="XM_002289892.1"/>
</dbReference>
<keyword evidence="4" id="KW-1185">Reference proteome</keyword>
<gene>
    <name evidence="3" type="ORF">THAPSDRAFT_4747</name>
</gene>
<sequence>MSLHSHRNDISYNTVDTLLETSSSAALQLKVKDREIANKCELVALPDDALLQILLYCGAYDVDENVKLVCRRLHNTTSLSLELWREFCIVTGKAKIEKSTNTTNILSSTSEEQNFYRQYYYRSPCVGDEGDFDTINEALSVVPRTPAAKFDVEDESLSFSGIGTIVLLPGVHREKIQISGEQWSEGDTLKSLAIRAAFPSIGAAIIHHESRQVSGRNAPSDIKNQPCITVSTRDDANTLEDVVEKAICVSISHLRILHSTPGADIWGGNTAVLIDGPRAHVKIDNCVLQSDSGRGLVVTNQAQLQMSRSSILHCAATGFYLGDRGSRAKITQSNIVCNGFGSRRFASDEEQREMEAMVAAARFGRPIQRDVEVVPPGHSGIYIESSLAWIEDSLISGNSLTGLSVVRSGFVNLAGSDITDNGSEDPIMIEDAHDVHDTNRLQGMISIRGGIIEGVGHIANNYTSIESYDGDRRLFKGGFVRGSYSYLEEELTVERLRNATN</sequence>
<dbReference type="InterPro" id="IPR011050">
    <property type="entry name" value="Pectin_lyase_fold/virulence"/>
</dbReference>
<dbReference type="AlphaFoldDB" id="B8C066"/>
<dbReference type="HOGENOM" id="CLU_544591_0_0_1"/>
<dbReference type="KEGG" id="tps:THAPSDRAFT_4747"/>
<dbReference type="InterPro" id="IPR036047">
    <property type="entry name" value="F-box-like_dom_sf"/>
</dbReference>
<dbReference type="GeneID" id="7443759"/>
<dbReference type="InParanoid" id="B8C066"/>
<proteinExistence type="predicted"/>
<dbReference type="PaxDb" id="35128-Thaps4747"/>
<dbReference type="GO" id="GO:0006511">
    <property type="term" value="P:ubiquitin-dependent protein catabolic process"/>
    <property type="evidence" value="ECO:0000318"/>
    <property type="project" value="GO_Central"/>
</dbReference>
<dbReference type="eggNOG" id="ENOG502SU0M">
    <property type="taxonomic scope" value="Eukaryota"/>
</dbReference>
<dbReference type="Proteomes" id="UP000001449">
    <property type="component" value="Chromosome 4"/>
</dbReference>
<evidence type="ECO:0000256" key="1">
    <source>
        <dbReference type="ARBA" id="ARBA00022737"/>
    </source>
</evidence>
<dbReference type="GO" id="GO:0042981">
    <property type="term" value="P:regulation of apoptotic process"/>
    <property type="evidence" value="ECO:0000318"/>
    <property type="project" value="GO_Central"/>
</dbReference>
<dbReference type="PROSITE" id="PS50181">
    <property type="entry name" value="FBOX"/>
    <property type="match status" value="1"/>
</dbReference>
<feature type="domain" description="F-box" evidence="2">
    <location>
        <begin position="39"/>
        <end position="87"/>
    </location>
</feature>
<dbReference type="InterPro" id="IPR051550">
    <property type="entry name" value="SCF-Subunits/Alg-Epimerases"/>
</dbReference>
<evidence type="ECO:0000259" key="2">
    <source>
        <dbReference type="PROSITE" id="PS50181"/>
    </source>
</evidence>
<dbReference type="PANTHER" id="PTHR22990:SF15">
    <property type="entry name" value="F-BOX ONLY PROTEIN 10"/>
    <property type="match status" value="1"/>
</dbReference>
<keyword evidence="1" id="KW-0677">Repeat</keyword>